<dbReference type="EMBL" id="SPMZ01000015">
    <property type="protein sequence ID" value="NMQ18664.1"/>
    <property type="molecule type" value="Genomic_DNA"/>
</dbReference>
<organism evidence="2 3">
    <name type="scientific">Candidatus Competibacter phosphatis</name>
    <dbReference type="NCBI Taxonomy" id="221280"/>
    <lineage>
        <taxon>Bacteria</taxon>
        <taxon>Pseudomonadati</taxon>
        <taxon>Pseudomonadota</taxon>
        <taxon>Gammaproteobacteria</taxon>
        <taxon>Candidatus Competibacteraceae</taxon>
        <taxon>Candidatus Competibacter</taxon>
    </lineage>
</organism>
<evidence type="ECO:0000313" key="3">
    <source>
        <dbReference type="Proteomes" id="UP000760480"/>
    </source>
</evidence>
<reference evidence="2 3" key="1">
    <citation type="submission" date="2019-03" db="EMBL/GenBank/DDBJ databases">
        <title>Metabolic reconstructions from genomes of highly enriched 'Candidatus Accumulibacter' and 'Candidatus Competibacter' bioreactor populations.</title>
        <authorList>
            <person name="Annavajhala M.K."/>
            <person name="Welles L."/>
            <person name="Abbas B."/>
            <person name="Sorokin D."/>
            <person name="Park H."/>
            <person name="Van Loosdrecht M."/>
            <person name="Chandran K."/>
        </authorList>
    </citation>
    <scope>NUCLEOTIDE SEQUENCE [LARGE SCALE GENOMIC DNA]</scope>
    <source>
        <strain evidence="2 3">SBR_G</strain>
    </source>
</reference>
<dbReference type="Proteomes" id="UP000760480">
    <property type="component" value="Unassembled WGS sequence"/>
</dbReference>
<proteinExistence type="predicted"/>
<sequence>MKIRHILFLLLALSAIAFMQPLVSFLGGLTLLLGVGAVIYRDLPPAGQDAVERRVLAWLRRTRAGSVTENSSPALSVRGLSSVLSEAGISTGRLRRARTKAARTDPAAAIPPQTPNPTDDPPTV</sequence>
<evidence type="ECO:0000256" key="1">
    <source>
        <dbReference type="SAM" id="MobiDB-lite"/>
    </source>
</evidence>
<comment type="caution">
    <text evidence="2">The sequence shown here is derived from an EMBL/GenBank/DDBJ whole genome shotgun (WGS) entry which is preliminary data.</text>
</comment>
<keyword evidence="3" id="KW-1185">Reference proteome</keyword>
<protein>
    <submittedName>
        <fullName evidence="2">Uncharacterized protein</fullName>
    </submittedName>
</protein>
<feature type="region of interest" description="Disordered" evidence="1">
    <location>
        <begin position="90"/>
        <end position="124"/>
    </location>
</feature>
<gene>
    <name evidence="2" type="ORF">E4P82_05255</name>
</gene>
<evidence type="ECO:0000313" key="2">
    <source>
        <dbReference type="EMBL" id="NMQ18664.1"/>
    </source>
</evidence>
<accession>A0ABX1TJB8</accession>
<name>A0ABX1TJB8_9GAMM</name>
<dbReference type="RefSeq" id="WP_169247919.1">
    <property type="nucleotide sequence ID" value="NZ_SPMZ01000015.1"/>
</dbReference>
<feature type="compositionally biased region" description="Pro residues" evidence="1">
    <location>
        <begin position="112"/>
        <end position="124"/>
    </location>
</feature>